<organism evidence="9 10">
    <name type="scientific">Pedobacter changchengzhani</name>
    <dbReference type="NCBI Taxonomy" id="2529274"/>
    <lineage>
        <taxon>Bacteria</taxon>
        <taxon>Pseudomonadati</taxon>
        <taxon>Bacteroidota</taxon>
        <taxon>Sphingobacteriia</taxon>
        <taxon>Sphingobacteriales</taxon>
        <taxon>Sphingobacteriaceae</taxon>
        <taxon>Pedobacter</taxon>
    </lineage>
</organism>
<evidence type="ECO:0000313" key="10">
    <source>
        <dbReference type="Proteomes" id="UP000295668"/>
    </source>
</evidence>
<protein>
    <submittedName>
        <fullName evidence="9">MBOAT family protein</fullName>
    </submittedName>
</protein>
<feature type="transmembrane region" description="Helical" evidence="8">
    <location>
        <begin position="128"/>
        <end position="149"/>
    </location>
</feature>
<feature type="transmembrane region" description="Helical" evidence="8">
    <location>
        <begin position="169"/>
        <end position="188"/>
    </location>
</feature>
<comment type="caution">
    <text evidence="9">The sequence shown here is derived from an EMBL/GenBank/DDBJ whole genome shotgun (WGS) entry which is preliminary data.</text>
</comment>
<keyword evidence="5 8" id="KW-1133">Transmembrane helix</keyword>
<feature type="transmembrane region" description="Helical" evidence="8">
    <location>
        <begin position="66"/>
        <end position="84"/>
    </location>
</feature>
<dbReference type="Pfam" id="PF03062">
    <property type="entry name" value="MBOAT"/>
    <property type="match status" value="1"/>
</dbReference>
<dbReference type="InterPro" id="IPR051085">
    <property type="entry name" value="MB_O-acyltransferase"/>
</dbReference>
<dbReference type="Proteomes" id="UP000295668">
    <property type="component" value="Unassembled WGS sequence"/>
</dbReference>
<feature type="transmembrane region" description="Helical" evidence="8">
    <location>
        <begin position="6"/>
        <end position="22"/>
    </location>
</feature>
<evidence type="ECO:0000256" key="4">
    <source>
        <dbReference type="ARBA" id="ARBA00022692"/>
    </source>
</evidence>
<feature type="transmembrane region" description="Helical" evidence="8">
    <location>
        <begin position="337"/>
        <end position="357"/>
    </location>
</feature>
<keyword evidence="7" id="KW-0808">Transferase</keyword>
<dbReference type="RefSeq" id="WP_133262786.1">
    <property type="nucleotide sequence ID" value="NZ_SJCY01000007.1"/>
</dbReference>
<keyword evidence="6 7" id="KW-0472">Membrane</keyword>
<keyword evidence="3 7" id="KW-1003">Cell membrane</keyword>
<evidence type="ECO:0000256" key="6">
    <source>
        <dbReference type="ARBA" id="ARBA00023136"/>
    </source>
</evidence>
<keyword evidence="7" id="KW-0012">Acyltransferase</keyword>
<evidence type="ECO:0000256" key="7">
    <source>
        <dbReference type="PIRNR" id="PIRNR016636"/>
    </source>
</evidence>
<evidence type="ECO:0000256" key="3">
    <source>
        <dbReference type="ARBA" id="ARBA00022475"/>
    </source>
</evidence>
<dbReference type="PANTHER" id="PTHR13285">
    <property type="entry name" value="ACYLTRANSFERASE"/>
    <property type="match status" value="1"/>
</dbReference>
<name>A0A4R5ML13_9SPHI</name>
<dbReference type="PIRSF" id="PIRSF016636">
    <property type="entry name" value="AlgI_DltB"/>
    <property type="match status" value="1"/>
</dbReference>
<sequence length="377" mass="43825">MELLVNIISLSIPILFLAWLLPGKGQVAAIIVATAVFIGLISPVSLVILSTTSICSYFVLKRYPTSTTVVLTIIVSLASIFLFFKLEYGHHFKLLGNRILPFGLSYYSFRQIHYAIESYKKKLPKHHFIDYLSYLFFLPTFFVGPINRFQPFLKDLQKRRWNSTLFSSGLERILYGFVKISLIGNYLLSIKLDSFSNSLVHDHLWFAQYLQMFKFAANSYVQFAGYSDVAIGLSLLFGFNIIENFNYPFLAKNIADFWKRWHISLSEWCRDYIFYPFLSITRNGKVSVIITMLILGLWHEISIRYIIWGILHAIAINIWHQYEGTNFQKKLNHFPKIQAGIGIFITLNFVMLSFVIIREETLSNALETYKILFFIKN</sequence>
<gene>
    <name evidence="9" type="ORF">EZJ43_11105</name>
</gene>
<dbReference type="AlphaFoldDB" id="A0A4R5ML13"/>
<dbReference type="PANTHER" id="PTHR13285:SF18">
    <property type="entry name" value="PROTEIN-CYSTEINE N-PALMITOYLTRANSFERASE RASP"/>
    <property type="match status" value="1"/>
</dbReference>
<dbReference type="OrthoDB" id="9805788at2"/>
<dbReference type="GO" id="GO:0042121">
    <property type="term" value="P:alginic acid biosynthetic process"/>
    <property type="evidence" value="ECO:0007669"/>
    <property type="project" value="InterPro"/>
</dbReference>
<reference evidence="9 10" key="1">
    <citation type="submission" date="2019-02" db="EMBL/GenBank/DDBJ databases">
        <title>Pedobacter sp. nov., a novel speices isolated from soil of pinguins habitat in Antarcitica.</title>
        <authorList>
            <person name="He R.-H."/>
        </authorList>
    </citation>
    <scope>NUCLEOTIDE SEQUENCE [LARGE SCALE GENOMIC DNA]</scope>
    <source>
        <strain evidence="9 10">E01020</strain>
    </source>
</reference>
<dbReference type="PIRSF" id="PIRSF500217">
    <property type="entry name" value="AlgI"/>
    <property type="match status" value="1"/>
</dbReference>
<dbReference type="InterPro" id="IPR004299">
    <property type="entry name" value="MBOAT_fam"/>
</dbReference>
<dbReference type="GO" id="GO:0016746">
    <property type="term" value="F:acyltransferase activity"/>
    <property type="evidence" value="ECO:0007669"/>
    <property type="project" value="UniProtKB-KW"/>
</dbReference>
<feature type="transmembrane region" description="Helical" evidence="8">
    <location>
        <begin position="29"/>
        <end position="60"/>
    </location>
</feature>
<feature type="transmembrane region" description="Helical" evidence="8">
    <location>
        <begin position="273"/>
        <end position="298"/>
    </location>
</feature>
<evidence type="ECO:0000256" key="5">
    <source>
        <dbReference type="ARBA" id="ARBA00022989"/>
    </source>
</evidence>
<evidence type="ECO:0000256" key="1">
    <source>
        <dbReference type="ARBA" id="ARBA00004651"/>
    </source>
</evidence>
<dbReference type="InterPro" id="IPR024194">
    <property type="entry name" value="Ac/AlaTfrase_AlgI/DltB"/>
</dbReference>
<feature type="transmembrane region" description="Helical" evidence="8">
    <location>
        <begin position="220"/>
        <end position="242"/>
    </location>
</feature>
<accession>A0A4R5ML13</accession>
<dbReference type="EMBL" id="SJCY01000007">
    <property type="protein sequence ID" value="TDG35895.1"/>
    <property type="molecule type" value="Genomic_DNA"/>
</dbReference>
<evidence type="ECO:0000313" key="9">
    <source>
        <dbReference type="EMBL" id="TDG35895.1"/>
    </source>
</evidence>
<dbReference type="GO" id="GO:0005886">
    <property type="term" value="C:plasma membrane"/>
    <property type="evidence" value="ECO:0007669"/>
    <property type="project" value="UniProtKB-SubCell"/>
</dbReference>
<keyword evidence="10" id="KW-1185">Reference proteome</keyword>
<keyword evidence="4 8" id="KW-0812">Transmembrane</keyword>
<evidence type="ECO:0000256" key="2">
    <source>
        <dbReference type="ARBA" id="ARBA00010323"/>
    </source>
</evidence>
<evidence type="ECO:0000256" key="8">
    <source>
        <dbReference type="SAM" id="Phobius"/>
    </source>
</evidence>
<comment type="subcellular location">
    <subcellularLocation>
        <location evidence="1">Cell membrane</location>
        <topology evidence="1">Multi-pass membrane protein</topology>
    </subcellularLocation>
</comment>
<comment type="similarity">
    <text evidence="2 7">Belongs to the membrane-bound acyltransferase family.</text>
</comment>
<dbReference type="InterPro" id="IPR028362">
    <property type="entry name" value="AlgI"/>
</dbReference>
<proteinExistence type="inferred from homology"/>